<dbReference type="Proteomes" id="UP000186102">
    <property type="component" value="Unassembled WGS sequence"/>
</dbReference>
<evidence type="ECO:0000313" key="1">
    <source>
        <dbReference type="EMBL" id="OLN33247.1"/>
    </source>
</evidence>
<sequence length="38" mass="4331">MNNIAEMFKIVTSPKNRIKKSSNNVPVVTAFFHIFAVH</sequence>
<reference evidence="1 2" key="1">
    <citation type="submission" date="2016-09" db="EMBL/GenBank/DDBJ databases">
        <title>Complete genome of Desulfosporosinus sp. OL.</title>
        <authorList>
            <person name="Mardanov A."/>
            <person name="Beletsky A."/>
            <person name="Panova A."/>
            <person name="Karnachuk O."/>
            <person name="Ravin N."/>
        </authorList>
    </citation>
    <scope>NUCLEOTIDE SEQUENCE [LARGE SCALE GENOMIC DNA]</scope>
    <source>
        <strain evidence="1 2">OL</strain>
    </source>
</reference>
<organism evidence="1 2">
    <name type="scientific">Desulfosporosinus metallidurans</name>
    <dbReference type="NCBI Taxonomy" id="1888891"/>
    <lineage>
        <taxon>Bacteria</taxon>
        <taxon>Bacillati</taxon>
        <taxon>Bacillota</taxon>
        <taxon>Clostridia</taxon>
        <taxon>Eubacteriales</taxon>
        <taxon>Desulfitobacteriaceae</taxon>
        <taxon>Desulfosporosinus</taxon>
    </lineage>
</organism>
<comment type="caution">
    <text evidence="1">The sequence shown here is derived from an EMBL/GenBank/DDBJ whole genome shotgun (WGS) entry which is preliminary data.</text>
</comment>
<dbReference type="AlphaFoldDB" id="A0A1Q8R0X0"/>
<name>A0A1Q8R0X0_9FIRM</name>
<protein>
    <submittedName>
        <fullName evidence="1">Uncharacterized protein</fullName>
    </submittedName>
</protein>
<keyword evidence="2" id="KW-1185">Reference proteome</keyword>
<proteinExistence type="predicted"/>
<evidence type="ECO:0000313" key="2">
    <source>
        <dbReference type="Proteomes" id="UP000186102"/>
    </source>
</evidence>
<gene>
    <name evidence="1" type="ORF">DSOL_0974</name>
</gene>
<dbReference type="EMBL" id="MLBF01000004">
    <property type="protein sequence ID" value="OLN33247.1"/>
    <property type="molecule type" value="Genomic_DNA"/>
</dbReference>
<accession>A0A1Q8R0X0</accession>